<dbReference type="GO" id="GO:0009245">
    <property type="term" value="P:lipid A biosynthetic process"/>
    <property type="evidence" value="ECO:0007669"/>
    <property type="project" value="UniProtKB-UniRule"/>
</dbReference>
<evidence type="ECO:0000256" key="14">
    <source>
        <dbReference type="SAM" id="Phobius"/>
    </source>
</evidence>
<keyword evidence="5 13" id="KW-0444">Lipid biosynthesis</keyword>
<dbReference type="AlphaFoldDB" id="A0A1R4GV97"/>
<dbReference type="InterPro" id="IPR003758">
    <property type="entry name" value="LpxK"/>
</dbReference>
<accession>A0A1R4GV97</accession>
<name>A0A1R4GV97_9GAMM</name>
<keyword evidence="16" id="KW-1185">Reference proteome</keyword>
<dbReference type="EMBL" id="FUGE01000150">
    <property type="protein sequence ID" value="SJM72108.1"/>
    <property type="molecule type" value="Genomic_DNA"/>
</dbReference>
<dbReference type="UniPathway" id="UPA00359">
    <property type="reaction ID" value="UER00482"/>
</dbReference>
<keyword evidence="7 13" id="KW-0808">Transferase</keyword>
<evidence type="ECO:0000256" key="10">
    <source>
        <dbReference type="ARBA" id="ARBA00022840"/>
    </source>
</evidence>
<evidence type="ECO:0000256" key="11">
    <source>
        <dbReference type="ARBA" id="ARBA00023098"/>
    </source>
</evidence>
<dbReference type="GO" id="GO:0009244">
    <property type="term" value="P:lipopolysaccharide core region biosynthetic process"/>
    <property type="evidence" value="ECO:0007669"/>
    <property type="project" value="TreeGrafter"/>
</dbReference>
<keyword evidence="10 13" id="KW-0067">ATP-binding</keyword>
<dbReference type="GO" id="GO:0009029">
    <property type="term" value="F:lipid-A 4'-kinase activity"/>
    <property type="evidence" value="ECO:0007669"/>
    <property type="project" value="UniProtKB-UniRule"/>
</dbReference>
<dbReference type="EC" id="2.7.1.130" evidence="3 13"/>
<keyword evidence="14" id="KW-0472">Membrane</keyword>
<evidence type="ECO:0000256" key="6">
    <source>
        <dbReference type="ARBA" id="ARBA00022556"/>
    </source>
</evidence>
<proteinExistence type="inferred from homology"/>
<keyword evidence="9 13" id="KW-0418">Kinase</keyword>
<evidence type="ECO:0000256" key="13">
    <source>
        <dbReference type="HAMAP-Rule" id="MF_00409"/>
    </source>
</evidence>
<keyword evidence="6 13" id="KW-0441">Lipid A biosynthesis</keyword>
<evidence type="ECO:0000256" key="2">
    <source>
        <dbReference type="ARBA" id="ARBA00004870"/>
    </source>
</evidence>
<feature type="transmembrane region" description="Helical" evidence="14">
    <location>
        <begin position="33"/>
        <end position="51"/>
    </location>
</feature>
<dbReference type="Proteomes" id="UP000188357">
    <property type="component" value="Unassembled WGS sequence"/>
</dbReference>
<evidence type="ECO:0000313" key="16">
    <source>
        <dbReference type="Proteomes" id="UP000188357"/>
    </source>
</evidence>
<evidence type="ECO:0000256" key="5">
    <source>
        <dbReference type="ARBA" id="ARBA00022516"/>
    </source>
</evidence>
<dbReference type="GO" id="GO:0005524">
    <property type="term" value="F:ATP binding"/>
    <property type="evidence" value="ECO:0007669"/>
    <property type="project" value="UniProtKB-UniRule"/>
</dbReference>
<evidence type="ECO:0000256" key="8">
    <source>
        <dbReference type="ARBA" id="ARBA00022741"/>
    </source>
</evidence>
<keyword evidence="8 13" id="KW-0547">Nucleotide-binding</keyword>
<evidence type="ECO:0000313" key="15">
    <source>
        <dbReference type="EMBL" id="SJM72108.1"/>
    </source>
</evidence>
<comment type="pathway">
    <text evidence="2 13">Glycolipid biosynthesis; lipid IV(A) biosynthesis; lipid IV(A) from (3R)-3-hydroxytetradecanoyl-[acyl-carrier-protein] and UDP-N-acetyl-alpha-D-glucosamine: step 6/6.</text>
</comment>
<dbReference type="InterPro" id="IPR027417">
    <property type="entry name" value="P-loop_NTPase"/>
</dbReference>
<comment type="function">
    <text evidence="1 13">Transfers the gamma-phosphate of ATP to the 4'-position of a tetraacyldisaccharide 1-phosphate intermediate (termed DS-1-P) to form tetraacyldisaccharide 1,4'-bis-phosphate (lipid IVA).</text>
</comment>
<dbReference type="STRING" id="1945521.A1232T_01547"/>
<dbReference type="NCBIfam" id="TIGR00682">
    <property type="entry name" value="lpxK"/>
    <property type="match status" value="1"/>
</dbReference>
<dbReference type="SUPFAM" id="SSF52540">
    <property type="entry name" value="P-loop containing nucleoside triphosphate hydrolases"/>
    <property type="match status" value="1"/>
</dbReference>
<keyword evidence="14" id="KW-1133">Transmembrane helix</keyword>
<evidence type="ECO:0000256" key="4">
    <source>
        <dbReference type="ARBA" id="ARBA00016436"/>
    </source>
</evidence>
<evidence type="ECO:0000256" key="9">
    <source>
        <dbReference type="ARBA" id="ARBA00022777"/>
    </source>
</evidence>
<comment type="catalytic activity">
    <reaction evidence="13">
        <text>a lipid A disaccharide + ATP = a lipid IVA + ADP + H(+)</text>
        <dbReference type="Rhea" id="RHEA:67840"/>
        <dbReference type="ChEBI" id="CHEBI:15378"/>
        <dbReference type="ChEBI" id="CHEBI:30616"/>
        <dbReference type="ChEBI" id="CHEBI:176343"/>
        <dbReference type="ChEBI" id="CHEBI:176425"/>
        <dbReference type="ChEBI" id="CHEBI:456216"/>
        <dbReference type="EC" id="2.7.1.130"/>
    </reaction>
</comment>
<organism evidence="15 16">
    <name type="scientific">Psychrobacter piechaudii</name>
    <dbReference type="NCBI Taxonomy" id="1945521"/>
    <lineage>
        <taxon>Bacteria</taxon>
        <taxon>Pseudomonadati</taxon>
        <taxon>Pseudomonadota</taxon>
        <taxon>Gammaproteobacteria</taxon>
        <taxon>Moraxellales</taxon>
        <taxon>Moraxellaceae</taxon>
        <taxon>Psychrobacter</taxon>
    </lineage>
</organism>
<dbReference type="PANTHER" id="PTHR42724:SF1">
    <property type="entry name" value="TETRAACYLDISACCHARIDE 4'-KINASE, MITOCHONDRIAL-RELATED"/>
    <property type="match status" value="1"/>
</dbReference>
<reference evidence="15 16" key="1">
    <citation type="submission" date="2017-02" db="EMBL/GenBank/DDBJ databases">
        <authorList>
            <person name="Peterson S.W."/>
        </authorList>
    </citation>
    <scope>NUCLEOTIDE SEQUENCE [LARGE SCALE GENOMIC DNA]</scope>
    <source>
        <strain evidence="15">Psychrobacter_piechaudii</strain>
    </source>
</reference>
<dbReference type="RefSeq" id="WP_077451279.1">
    <property type="nucleotide sequence ID" value="NZ_FUGE01000150.1"/>
</dbReference>
<dbReference type="PANTHER" id="PTHR42724">
    <property type="entry name" value="TETRAACYLDISACCHARIDE 4'-KINASE"/>
    <property type="match status" value="1"/>
</dbReference>
<keyword evidence="14" id="KW-0812">Transmembrane</keyword>
<gene>
    <name evidence="13 15" type="primary">lpxK</name>
    <name evidence="15" type="ORF">A1232T_01547</name>
</gene>
<protein>
    <recommendedName>
        <fullName evidence="4 13">Tetraacyldisaccharide 4'-kinase</fullName>
        <ecNumber evidence="3 13">2.7.1.130</ecNumber>
    </recommendedName>
    <alternativeName>
        <fullName evidence="12 13">Lipid A 4'-kinase</fullName>
    </alternativeName>
</protein>
<sequence>MGSHHKINNSDNEDSKPFNLELAIVDAWQKEAWWLWLLLPVSGLYGAITGIRRKLYLKGVLSSYQAPVPVMVVGNITVGGSGKTPLIIELVTYLQHQGIKVGVISRGYGGDESLMPQLVTLQSKPEEVGDEPFLIVRETGAAVAVCPNRQQAIEVLLKQQPDTQLIIADDGLQHYKMQRDIEWVVVDSARGFGNKQLLPTGFLREPISRLQGTTVIYHERTESSQAQNEQSEDRLSMHLKPASLQPLVDGQPSLSQINNVYAVSGIGYPQRFFNTLTDLGYQVDSKPKPDHHSFEVEDLLPLADKPIIITSKDAVKIAPLVKAYPKLQSLSIWVLPVNAVLSPNSYLTLSKQLKALGIHS</sequence>
<dbReference type="OrthoDB" id="9766423at2"/>
<dbReference type="HAMAP" id="MF_00409">
    <property type="entry name" value="LpxK"/>
    <property type="match status" value="1"/>
</dbReference>
<evidence type="ECO:0000256" key="3">
    <source>
        <dbReference type="ARBA" id="ARBA00012071"/>
    </source>
</evidence>
<dbReference type="GO" id="GO:0005886">
    <property type="term" value="C:plasma membrane"/>
    <property type="evidence" value="ECO:0007669"/>
    <property type="project" value="TreeGrafter"/>
</dbReference>
<keyword evidence="11 13" id="KW-0443">Lipid metabolism</keyword>
<evidence type="ECO:0000256" key="1">
    <source>
        <dbReference type="ARBA" id="ARBA00002274"/>
    </source>
</evidence>
<comment type="similarity">
    <text evidence="13">Belongs to the LpxK family.</text>
</comment>
<feature type="binding site" evidence="13">
    <location>
        <begin position="77"/>
        <end position="84"/>
    </location>
    <ligand>
        <name>ATP</name>
        <dbReference type="ChEBI" id="CHEBI:30616"/>
    </ligand>
</feature>
<evidence type="ECO:0000256" key="12">
    <source>
        <dbReference type="ARBA" id="ARBA00029757"/>
    </source>
</evidence>
<evidence type="ECO:0000256" key="7">
    <source>
        <dbReference type="ARBA" id="ARBA00022679"/>
    </source>
</evidence>
<dbReference type="Pfam" id="PF02606">
    <property type="entry name" value="LpxK"/>
    <property type="match status" value="1"/>
</dbReference>